<keyword evidence="3" id="KW-0813">Transport</keyword>
<reference evidence="10" key="1">
    <citation type="submission" date="2016-10" db="EMBL/GenBank/DDBJ databases">
        <authorList>
            <person name="Varghese N."/>
            <person name="Submissions S."/>
        </authorList>
    </citation>
    <scope>NUCLEOTIDE SEQUENCE [LARGE SCALE GENOMIC DNA]</scope>
    <source>
        <strain evidence="10">DSM 22361</strain>
    </source>
</reference>
<name>A0A1H5Z4F0_9SPHI</name>
<keyword evidence="4 8" id="KW-1003">Cell membrane</keyword>
<dbReference type="Proteomes" id="UP000236731">
    <property type="component" value="Unassembled WGS sequence"/>
</dbReference>
<evidence type="ECO:0000313" key="10">
    <source>
        <dbReference type="Proteomes" id="UP000236731"/>
    </source>
</evidence>
<keyword evidence="5 8" id="KW-0812">Transmembrane</keyword>
<dbReference type="InterPro" id="IPR052017">
    <property type="entry name" value="TSUP"/>
</dbReference>
<evidence type="ECO:0000313" key="9">
    <source>
        <dbReference type="EMBL" id="SEG30515.1"/>
    </source>
</evidence>
<feature type="transmembrane region" description="Helical" evidence="8">
    <location>
        <begin position="20"/>
        <end position="37"/>
    </location>
</feature>
<dbReference type="PANTHER" id="PTHR30269:SF23">
    <property type="entry name" value="MEMBRANE TRANSPORTER PROTEIN YDHB-RELATED"/>
    <property type="match status" value="1"/>
</dbReference>
<keyword evidence="7 8" id="KW-0472">Membrane</keyword>
<evidence type="ECO:0000256" key="5">
    <source>
        <dbReference type="ARBA" id="ARBA00022692"/>
    </source>
</evidence>
<evidence type="ECO:0000256" key="6">
    <source>
        <dbReference type="ARBA" id="ARBA00022989"/>
    </source>
</evidence>
<evidence type="ECO:0000256" key="4">
    <source>
        <dbReference type="ARBA" id="ARBA00022475"/>
    </source>
</evidence>
<comment type="subcellular location">
    <subcellularLocation>
        <location evidence="1 8">Cell membrane</location>
        <topology evidence="1 8">Multi-pass membrane protein</topology>
    </subcellularLocation>
</comment>
<dbReference type="EMBL" id="FNUT01000006">
    <property type="protein sequence ID" value="SEG30515.1"/>
    <property type="molecule type" value="Genomic_DNA"/>
</dbReference>
<evidence type="ECO:0000256" key="8">
    <source>
        <dbReference type="RuleBase" id="RU363041"/>
    </source>
</evidence>
<feature type="transmembrane region" description="Helical" evidence="8">
    <location>
        <begin position="156"/>
        <end position="180"/>
    </location>
</feature>
<gene>
    <name evidence="9" type="ORF">SAMN05421877_106223</name>
</gene>
<dbReference type="Pfam" id="PF01925">
    <property type="entry name" value="TauE"/>
    <property type="match status" value="1"/>
</dbReference>
<evidence type="ECO:0000256" key="2">
    <source>
        <dbReference type="ARBA" id="ARBA00009142"/>
    </source>
</evidence>
<dbReference type="AlphaFoldDB" id="A0A1H5Z4F0"/>
<dbReference type="InterPro" id="IPR002781">
    <property type="entry name" value="TM_pro_TauE-like"/>
</dbReference>
<proteinExistence type="inferred from homology"/>
<keyword evidence="6 8" id="KW-1133">Transmembrane helix</keyword>
<organism evidence="9 10">
    <name type="scientific">Sphingobacterium lactis</name>
    <dbReference type="NCBI Taxonomy" id="797291"/>
    <lineage>
        <taxon>Bacteria</taxon>
        <taxon>Pseudomonadati</taxon>
        <taxon>Bacteroidota</taxon>
        <taxon>Sphingobacteriia</taxon>
        <taxon>Sphingobacteriales</taxon>
        <taxon>Sphingobacteriaceae</taxon>
        <taxon>Sphingobacterium</taxon>
    </lineage>
</organism>
<accession>A0A1H5Z4F0</accession>
<evidence type="ECO:0000256" key="7">
    <source>
        <dbReference type="ARBA" id="ARBA00023136"/>
    </source>
</evidence>
<feature type="transmembrane region" description="Helical" evidence="8">
    <location>
        <begin position="187"/>
        <end position="207"/>
    </location>
</feature>
<sequence>MPDCGKFTASMWDSALQLLHSPWAWALYFFCAMLIGISKTGIQNVGTFAVPLFALLFGAKYSTGIVLILLCMADLLAVIYYRKQFIWSEIKAMLPSAFLGLFIGLFVGEYIDDQTFKITMGACILVSVLLMVWGTNKAKNQGEGRDFTDNWWYAPMFGLLVGFSTMIGNAAGPALTIFLLTRKMDKYTLVATGAWFIMILNFTKIPLQLFVWQNLSWEGFMLNLMAIPFIVLGGFIGIRLVKIIPEKEFRIIILTLVLASSLMLIFG</sequence>
<comment type="similarity">
    <text evidence="2 8">Belongs to the 4-toluene sulfonate uptake permease (TSUP) (TC 2.A.102) family.</text>
</comment>
<feature type="transmembrane region" description="Helical" evidence="8">
    <location>
        <begin position="219"/>
        <end position="241"/>
    </location>
</feature>
<evidence type="ECO:0000256" key="3">
    <source>
        <dbReference type="ARBA" id="ARBA00022448"/>
    </source>
</evidence>
<keyword evidence="10" id="KW-1185">Reference proteome</keyword>
<dbReference type="GO" id="GO:0005886">
    <property type="term" value="C:plasma membrane"/>
    <property type="evidence" value="ECO:0007669"/>
    <property type="project" value="UniProtKB-SubCell"/>
</dbReference>
<feature type="transmembrane region" description="Helical" evidence="8">
    <location>
        <begin position="49"/>
        <end position="80"/>
    </location>
</feature>
<feature type="transmembrane region" description="Helical" evidence="8">
    <location>
        <begin position="248"/>
        <end position="266"/>
    </location>
</feature>
<feature type="transmembrane region" description="Helical" evidence="8">
    <location>
        <begin position="118"/>
        <end position="136"/>
    </location>
</feature>
<protein>
    <recommendedName>
        <fullName evidence="8">Probable membrane transporter protein</fullName>
    </recommendedName>
</protein>
<dbReference type="PANTHER" id="PTHR30269">
    <property type="entry name" value="TRANSMEMBRANE PROTEIN YFCA"/>
    <property type="match status" value="1"/>
</dbReference>
<evidence type="ECO:0000256" key="1">
    <source>
        <dbReference type="ARBA" id="ARBA00004651"/>
    </source>
</evidence>
<feature type="transmembrane region" description="Helical" evidence="8">
    <location>
        <begin position="92"/>
        <end position="111"/>
    </location>
</feature>